<name>A0ACB8R5J2_9AGAM</name>
<protein>
    <submittedName>
        <fullName evidence="1">Uncharacterized protein</fullName>
    </submittedName>
</protein>
<accession>A0ACB8R5J2</accession>
<organism evidence="1 2">
    <name type="scientific">Auriscalpium vulgare</name>
    <dbReference type="NCBI Taxonomy" id="40419"/>
    <lineage>
        <taxon>Eukaryota</taxon>
        <taxon>Fungi</taxon>
        <taxon>Dikarya</taxon>
        <taxon>Basidiomycota</taxon>
        <taxon>Agaricomycotina</taxon>
        <taxon>Agaricomycetes</taxon>
        <taxon>Russulales</taxon>
        <taxon>Auriscalpiaceae</taxon>
        <taxon>Auriscalpium</taxon>
    </lineage>
</organism>
<sequence length="367" mass="40879">MISPPLPFDIHARIIQFIYILSQSHDVDYATLSACALVCKDWTAPAQRLLFRRIIRPGNTDADPDPWLDRAAPLLLRLFASHPHLSTYVRSIAIRALPNHIELLRRCPHIALLKLVGASPPPPEWLHALRALRLHPSVLSVSVPADGERFRVRAADRDALHAMLAALPSVRHLVISARALVDLVLPPTSQLLSVMTTGGIDLSNLCLLPVPPSPAAEISFEDLHVNYLHWSQNMTSVERSVVRNLHSLTTTFVPPRRTLEHLLALESLIIGRLDYSTGPFTLPRTLRHFGFHTQHNTNPSSQAIQTLSAALSERALPVLQMVSTTRCSHHAVRGALKEVAAARSIEFVEYADVEAYPRARYVDWISM</sequence>
<dbReference type="Proteomes" id="UP000814033">
    <property type="component" value="Unassembled WGS sequence"/>
</dbReference>
<proteinExistence type="predicted"/>
<reference evidence="1" key="2">
    <citation type="journal article" date="2022" name="New Phytol.">
        <title>Evolutionary transition to the ectomycorrhizal habit in the genomes of a hyperdiverse lineage of mushroom-forming fungi.</title>
        <authorList>
            <person name="Looney B."/>
            <person name="Miyauchi S."/>
            <person name="Morin E."/>
            <person name="Drula E."/>
            <person name="Courty P.E."/>
            <person name="Kohler A."/>
            <person name="Kuo A."/>
            <person name="LaButti K."/>
            <person name="Pangilinan J."/>
            <person name="Lipzen A."/>
            <person name="Riley R."/>
            <person name="Andreopoulos W."/>
            <person name="He G."/>
            <person name="Johnson J."/>
            <person name="Nolan M."/>
            <person name="Tritt A."/>
            <person name="Barry K.W."/>
            <person name="Grigoriev I.V."/>
            <person name="Nagy L.G."/>
            <person name="Hibbett D."/>
            <person name="Henrissat B."/>
            <person name="Matheny P.B."/>
            <person name="Labbe J."/>
            <person name="Martin F.M."/>
        </authorList>
    </citation>
    <scope>NUCLEOTIDE SEQUENCE</scope>
    <source>
        <strain evidence="1">FP105234-sp</strain>
    </source>
</reference>
<keyword evidence="2" id="KW-1185">Reference proteome</keyword>
<gene>
    <name evidence="1" type="ORF">FA95DRAFT_1567206</name>
</gene>
<reference evidence="1" key="1">
    <citation type="submission" date="2021-02" db="EMBL/GenBank/DDBJ databases">
        <authorList>
            <consortium name="DOE Joint Genome Institute"/>
            <person name="Ahrendt S."/>
            <person name="Looney B.P."/>
            <person name="Miyauchi S."/>
            <person name="Morin E."/>
            <person name="Drula E."/>
            <person name="Courty P.E."/>
            <person name="Chicoki N."/>
            <person name="Fauchery L."/>
            <person name="Kohler A."/>
            <person name="Kuo A."/>
            <person name="Labutti K."/>
            <person name="Pangilinan J."/>
            <person name="Lipzen A."/>
            <person name="Riley R."/>
            <person name="Andreopoulos W."/>
            <person name="He G."/>
            <person name="Johnson J."/>
            <person name="Barry K.W."/>
            <person name="Grigoriev I.V."/>
            <person name="Nagy L."/>
            <person name="Hibbett D."/>
            <person name="Henrissat B."/>
            <person name="Matheny P.B."/>
            <person name="Labbe J."/>
            <person name="Martin F."/>
        </authorList>
    </citation>
    <scope>NUCLEOTIDE SEQUENCE</scope>
    <source>
        <strain evidence="1">FP105234-sp</strain>
    </source>
</reference>
<comment type="caution">
    <text evidence="1">The sequence shown here is derived from an EMBL/GenBank/DDBJ whole genome shotgun (WGS) entry which is preliminary data.</text>
</comment>
<dbReference type="EMBL" id="MU276312">
    <property type="protein sequence ID" value="KAI0039379.1"/>
    <property type="molecule type" value="Genomic_DNA"/>
</dbReference>
<evidence type="ECO:0000313" key="1">
    <source>
        <dbReference type="EMBL" id="KAI0039379.1"/>
    </source>
</evidence>
<evidence type="ECO:0000313" key="2">
    <source>
        <dbReference type="Proteomes" id="UP000814033"/>
    </source>
</evidence>